<organism evidence="2 3">
    <name type="scientific">Lacihabitans soyangensis</name>
    <dbReference type="NCBI Taxonomy" id="869394"/>
    <lineage>
        <taxon>Bacteria</taxon>
        <taxon>Pseudomonadati</taxon>
        <taxon>Bacteroidota</taxon>
        <taxon>Cytophagia</taxon>
        <taxon>Cytophagales</taxon>
        <taxon>Leadbetterellaceae</taxon>
        <taxon>Lacihabitans</taxon>
    </lineage>
</organism>
<proteinExistence type="predicted"/>
<keyword evidence="1" id="KW-0732">Signal</keyword>
<comment type="caution">
    <text evidence="2">The sequence shown here is derived from an EMBL/GenBank/DDBJ whole genome shotgun (WGS) entry which is preliminary data.</text>
</comment>
<evidence type="ECO:0000313" key="3">
    <source>
        <dbReference type="Proteomes" id="UP001204144"/>
    </source>
</evidence>
<keyword evidence="3" id="KW-1185">Reference proteome</keyword>
<name>A0AAE3H672_9BACT</name>
<dbReference type="Proteomes" id="UP001204144">
    <property type="component" value="Unassembled WGS sequence"/>
</dbReference>
<dbReference type="RefSeq" id="WP_255037525.1">
    <property type="nucleotide sequence ID" value="NZ_RJUF01000038.1"/>
</dbReference>
<dbReference type="Pfam" id="PF13585">
    <property type="entry name" value="CHU_C"/>
    <property type="match status" value="1"/>
</dbReference>
<feature type="chain" id="PRO_5042225765" evidence="1">
    <location>
        <begin position="23"/>
        <end position="581"/>
    </location>
</feature>
<evidence type="ECO:0000313" key="2">
    <source>
        <dbReference type="EMBL" id="MCP9763755.1"/>
    </source>
</evidence>
<sequence>MNTFTKMCGILCLSLWSPLVFAQVDNTSNLGFEKGNFDGWTLSYGNVRLVNNKIEYQNTQNGTTQNRHLIVSKAQGNDPKINIEAIPMVGKEGNYALRIGKTQNGNTWERASTTFKVTANHSLFQYHFAVLLQEDDGTRHTKPQKPGFSLKITDLAGTQITCGDFDVQLEGNLLSGFKAQGDIEFRNWTTGAIDLRQHVGKTLKVEVTAHGCTGQGHFGYAYFDAELLKSEITQASVCPDINGNMTFLAPLGFEKYQWSNGSIGRALTAKPVLGEPFKVTITPFSSLDAACNFSLFYNVPFKTASQSLQATICDGESFKIADEAYKTTGSYTKIISRGGICDSTVNLQLLVNQVPKFNSVVNKCEGESVSIRDTVITTSGNYRIRFKRAGLCDSVVNADINFEKLEIKATDNQAITIGDPIELKGETVAGTEGNTKWLSESSELCNACHEIRLEPIKDQNFYYETVSQSGLCKRTDTTAIKVVPCTVHFPDSFSPNSDPLNATFFGFGSKCIAKVLNFSIFDRWGEQIFLTENIPVSDEKYGWDGRKNGQDLPPGIYTYLAKAQLLDGSIEQFEGTVNLFR</sequence>
<dbReference type="AlphaFoldDB" id="A0AAE3H672"/>
<evidence type="ECO:0000256" key="1">
    <source>
        <dbReference type="SAM" id="SignalP"/>
    </source>
</evidence>
<feature type="signal peptide" evidence="1">
    <location>
        <begin position="1"/>
        <end position="22"/>
    </location>
</feature>
<protein>
    <submittedName>
        <fullName evidence="2">Gliding motility-associated C-terminal domain-containing protein</fullName>
    </submittedName>
</protein>
<gene>
    <name evidence="2" type="ORF">EGI31_12400</name>
</gene>
<dbReference type="EMBL" id="RJUF01000038">
    <property type="protein sequence ID" value="MCP9763755.1"/>
    <property type="molecule type" value="Genomic_DNA"/>
</dbReference>
<reference evidence="2 3" key="1">
    <citation type="submission" date="2018-11" db="EMBL/GenBank/DDBJ databases">
        <title>Novel bacteria species description.</title>
        <authorList>
            <person name="Han J.-H."/>
        </authorList>
    </citation>
    <scope>NUCLEOTIDE SEQUENCE [LARGE SCALE GENOMIC DNA]</scope>
    <source>
        <strain evidence="2 3">KCTC23259</strain>
    </source>
</reference>
<accession>A0AAE3H672</accession>